<sequence>MRLPLPLAALSLALALSFPLLAQTPASTASTIQENPSATLIRAVIEAVRKADLPALDQLDTQSTDPATHALTAMARSRIHADFQQSGQQAKACEQQFLSSNPGVAIFCARFGIGDLRLAGQEAQAEQADLDMVQRYASKLSPDALQGMQAHAALYDKQPALDVQRPAGAFTIPLQPHNFRKQNGDLHQSNNRDIAVTVNGHEAVLDVNTAAAYVILDPSTARELGVRITDANAIANGPLSKHVPVQFGIIDKLSFAGVTVSNAPVMVDPGNDRTVLGMGILKYLGAFRMTKDAIQVYATNGNTPPAAAQPMLVGTAVDGRSLRLVAPLSINGSTELAVLNTGNPFYLTGDKDALAELDTRFAGQTRMRDAGPMVHRTVFNRTIADVVIGGQPMKLKFGVYAEAEMNWKYQLGLSALQDMDIYVDFANRQLALIPKADIK</sequence>
<comment type="caution">
    <text evidence="2">The sequence shown here is derived from an EMBL/GenBank/DDBJ whole genome shotgun (WGS) entry which is preliminary data.</text>
</comment>
<reference evidence="2 3" key="1">
    <citation type="submission" date="2020-09" db="EMBL/GenBank/DDBJ databases">
        <title>Dyella sp. 7MK23 isolated from forest soil.</title>
        <authorList>
            <person name="Fu J."/>
        </authorList>
    </citation>
    <scope>NUCLEOTIDE SEQUENCE [LARGE SCALE GENOMIC DNA]</scope>
    <source>
        <strain evidence="2 3">7MK23</strain>
    </source>
</reference>
<organism evidence="2 3">
    <name type="scientific">Dyella acidiphila</name>
    <dbReference type="NCBI Taxonomy" id="2775866"/>
    <lineage>
        <taxon>Bacteria</taxon>
        <taxon>Pseudomonadati</taxon>
        <taxon>Pseudomonadota</taxon>
        <taxon>Gammaproteobacteria</taxon>
        <taxon>Lysobacterales</taxon>
        <taxon>Rhodanobacteraceae</taxon>
        <taxon>Dyella</taxon>
    </lineage>
</organism>
<keyword evidence="1" id="KW-0732">Signal</keyword>
<dbReference type="Pfam" id="PF13975">
    <property type="entry name" value="gag-asp_proteas"/>
    <property type="match status" value="1"/>
</dbReference>
<name>A0ABR9GFM0_9GAMM</name>
<keyword evidence="3" id="KW-1185">Reference proteome</keyword>
<dbReference type="SUPFAM" id="SSF50630">
    <property type="entry name" value="Acid proteases"/>
    <property type="match status" value="1"/>
</dbReference>
<dbReference type="RefSeq" id="WP_192557661.1">
    <property type="nucleotide sequence ID" value="NZ_JACZZA010000017.1"/>
</dbReference>
<feature type="chain" id="PRO_5047210138" evidence="1">
    <location>
        <begin position="23"/>
        <end position="439"/>
    </location>
</feature>
<dbReference type="EMBL" id="JACZZA010000017">
    <property type="protein sequence ID" value="MBE1162816.1"/>
    <property type="molecule type" value="Genomic_DNA"/>
</dbReference>
<accession>A0ABR9GFM0</accession>
<evidence type="ECO:0000313" key="2">
    <source>
        <dbReference type="EMBL" id="MBE1162816.1"/>
    </source>
</evidence>
<dbReference type="Proteomes" id="UP000651010">
    <property type="component" value="Unassembled WGS sequence"/>
</dbReference>
<gene>
    <name evidence="2" type="ORF">IGX34_20725</name>
</gene>
<evidence type="ECO:0000256" key="1">
    <source>
        <dbReference type="SAM" id="SignalP"/>
    </source>
</evidence>
<dbReference type="Gene3D" id="2.40.70.10">
    <property type="entry name" value="Acid Proteases"/>
    <property type="match status" value="1"/>
</dbReference>
<dbReference type="InterPro" id="IPR021109">
    <property type="entry name" value="Peptidase_aspartic_dom_sf"/>
</dbReference>
<protein>
    <submittedName>
        <fullName evidence="2">Retropepsin-like domain-containing protein</fullName>
    </submittedName>
</protein>
<proteinExistence type="predicted"/>
<evidence type="ECO:0000313" key="3">
    <source>
        <dbReference type="Proteomes" id="UP000651010"/>
    </source>
</evidence>
<dbReference type="InterPro" id="IPR034122">
    <property type="entry name" value="Retropepsin-like_bacterial"/>
</dbReference>
<feature type="signal peptide" evidence="1">
    <location>
        <begin position="1"/>
        <end position="22"/>
    </location>
</feature>
<dbReference type="CDD" id="cd05483">
    <property type="entry name" value="retropepsin_like_bacteria"/>
    <property type="match status" value="1"/>
</dbReference>